<dbReference type="GO" id="GO:0006310">
    <property type="term" value="P:DNA recombination"/>
    <property type="evidence" value="ECO:0007669"/>
    <property type="project" value="InterPro"/>
</dbReference>
<feature type="domain" description="DHHA1" evidence="7">
    <location>
        <begin position="359"/>
        <end position="448"/>
    </location>
</feature>
<keyword evidence="4" id="KW-0378">Hydrolase</keyword>
<accession>A0A1G2CRJ8</accession>
<evidence type="ECO:0000313" key="10">
    <source>
        <dbReference type="Proteomes" id="UP000178841"/>
    </source>
</evidence>
<dbReference type="InterPro" id="IPR038763">
    <property type="entry name" value="DHH_sf"/>
</dbReference>
<dbReference type="PANTHER" id="PTHR30255">
    <property type="entry name" value="SINGLE-STRANDED-DNA-SPECIFIC EXONUCLEASE RECJ"/>
    <property type="match status" value="1"/>
</dbReference>
<comment type="caution">
    <text evidence="9">The sequence shown here is derived from an EMBL/GenBank/DDBJ whole genome shotgun (WGS) entry which is preliminary data.</text>
</comment>
<protein>
    <recommendedName>
        <fullName evidence="2">Single-stranded-DNA-specific exonuclease RecJ</fullName>
    </recommendedName>
</protein>
<proteinExistence type="inferred from homology"/>
<keyword evidence="3" id="KW-0540">Nuclease</keyword>
<dbReference type="GO" id="GO:0008409">
    <property type="term" value="F:5'-3' exonuclease activity"/>
    <property type="evidence" value="ECO:0007669"/>
    <property type="project" value="InterPro"/>
</dbReference>
<dbReference type="Gene3D" id="3.90.1640.30">
    <property type="match status" value="1"/>
</dbReference>
<sequence>MEAYKIAEIVSSHAESELGGYDALTKKLLHNRGIDTREKALKFLNPDYARDIYDPFLILNMGKAVDRILSAIGKEEKIIIYGDYDCDGIPGSVVLHDFFKKIGYKNFSNYIPHRNKEGYGLNIPAIESFARDGVTVMITVDLAITDINEIAHAQSNNIDVIVTDHHLPRVVLGKAGLPQEILPNAYTIINSKQKGDTYPDKMLCGAGVAFKLVQALVKRNGVKWGIKEGWEKWLLDMAGLSTIADMVPLQNENRALAHYGLKVLRKSPRPGVQNLLRKMKINQENLNEEDISFMFAPRINAASRIGIPFEAFRLLSTKDEQEASELAEHLHKLNDNRKEMIAVMMSEVTRRTTGREMKKVIVIGNPNWSPGLLGILASNLVEKYERPAFVWGRGEEPELKGSCRSDGTVNMVEMMTSVRENLFLNVGGHEFSGGFSISHENIHFLEEELITAYARVKKEGYIVPKSMIDCTLELDEVNDMTYRKIEKLSPFGVGNPKPTFLFENIEITAVKNFGKEKNHLELIFQNSRGNKIPAIGFFTVAGDYKPEIEVGKKINLVATMEKSFFKFRPEIRLRIIDIL</sequence>
<evidence type="ECO:0000259" key="7">
    <source>
        <dbReference type="Pfam" id="PF02272"/>
    </source>
</evidence>
<dbReference type="Pfam" id="PF02272">
    <property type="entry name" value="DHHA1"/>
    <property type="match status" value="1"/>
</dbReference>
<name>A0A1G2CRJ8_9BACT</name>
<dbReference type="SUPFAM" id="SSF64182">
    <property type="entry name" value="DHH phosphoesterases"/>
    <property type="match status" value="1"/>
</dbReference>
<evidence type="ECO:0000256" key="3">
    <source>
        <dbReference type="ARBA" id="ARBA00022722"/>
    </source>
</evidence>
<dbReference type="PANTHER" id="PTHR30255:SF2">
    <property type="entry name" value="SINGLE-STRANDED-DNA-SPECIFIC EXONUCLEASE RECJ"/>
    <property type="match status" value="1"/>
</dbReference>
<dbReference type="STRING" id="1798657.A2648_00230"/>
<dbReference type="GO" id="GO:0003676">
    <property type="term" value="F:nucleic acid binding"/>
    <property type="evidence" value="ECO:0007669"/>
    <property type="project" value="InterPro"/>
</dbReference>
<dbReference type="InterPro" id="IPR004610">
    <property type="entry name" value="RecJ"/>
</dbReference>
<dbReference type="Gene3D" id="3.10.310.30">
    <property type="match status" value="1"/>
</dbReference>
<evidence type="ECO:0000256" key="5">
    <source>
        <dbReference type="ARBA" id="ARBA00022839"/>
    </source>
</evidence>
<feature type="domain" description="DDH" evidence="6">
    <location>
        <begin position="77"/>
        <end position="218"/>
    </location>
</feature>
<evidence type="ECO:0000256" key="1">
    <source>
        <dbReference type="ARBA" id="ARBA00005915"/>
    </source>
</evidence>
<dbReference type="InterPro" id="IPR051673">
    <property type="entry name" value="SSDNA_exonuclease_RecJ"/>
</dbReference>
<evidence type="ECO:0000259" key="8">
    <source>
        <dbReference type="Pfam" id="PF17768"/>
    </source>
</evidence>
<dbReference type="GO" id="GO:0006281">
    <property type="term" value="P:DNA repair"/>
    <property type="evidence" value="ECO:0007669"/>
    <property type="project" value="InterPro"/>
</dbReference>
<evidence type="ECO:0000259" key="6">
    <source>
        <dbReference type="Pfam" id="PF01368"/>
    </source>
</evidence>
<reference evidence="9 10" key="1">
    <citation type="journal article" date="2016" name="Nat. Commun.">
        <title>Thousands of microbial genomes shed light on interconnected biogeochemical processes in an aquifer system.</title>
        <authorList>
            <person name="Anantharaman K."/>
            <person name="Brown C.T."/>
            <person name="Hug L.A."/>
            <person name="Sharon I."/>
            <person name="Castelle C.J."/>
            <person name="Probst A.J."/>
            <person name="Thomas B.C."/>
            <person name="Singh A."/>
            <person name="Wilkins M.J."/>
            <person name="Karaoz U."/>
            <person name="Brodie E.L."/>
            <person name="Williams K.H."/>
            <person name="Hubbard S.S."/>
            <person name="Banfield J.F."/>
        </authorList>
    </citation>
    <scope>NUCLEOTIDE SEQUENCE [LARGE SCALE GENOMIC DNA]</scope>
</reference>
<dbReference type="EMBL" id="MHLH01000012">
    <property type="protein sequence ID" value="OGZ04015.1"/>
    <property type="molecule type" value="Genomic_DNA"/>
</dbReference>
<dbReference type="AlphaFoldDB" id="A0A1G2CRJ8"/>
<dbReference type="InterPro" id="IPR041122">
    <property type="entry name" value="RecJ_OB"/>
</dbReference>
<evidence type="ECO:0000256" key="2">
    <source>
        <dbReference type="ARBA" id="ARBA00019841"/>
    </source>
</evidence>
<organism evidence="9 10">
    <name type="scientific">Candidatus Lloydbacteria bacterium RIFCSPHIGHO2_01_FULL_41_20</name>
    <dbReference type="NCBI Taxonomy" id="1798657"/>
    <lineage>
        <taxon>Bacteria</taxon>
        <taxon>Candidatus Lloydiibacteriota</taxon>
    </lineage>
</organism>
<dbReference type="InterPro" id="IPR003156">
    <property type="entry name" value="DHHA1_dom"/>
</dbReference>
<dbReference type="InterPro" id="IPR001667">
    <property type="entry name" value="DDH_dom"/>
</dbReference>
<keyword evidence="5 9" id="KW-0269">Exonuclease</keyword>
<evidence type="ECO:0000313" key="9">
    <source>
        <dbReference type="EMBL" id="OGZ04015.1"/>
    </source>
</evidence>
<dbReference type="Pfam" id="PF01368">
    <property type="entry name" value="DHH"/>
    <property type="match status" value="1"/>
</dbReference>
<dbReference type="NCBIfam" id="TIGR00644">
    <property type="entry name" value="recJ"/>
    <property type="match status" value="1"/>
</dbReference>
<gene>
    <name evidence="9" type="ORF">A2648_00230</name>
</gene>
<dbReference type="Proteomes" id="UP000178841">
    <property type="component" value="Unassembled WGS sequence"/>
</dbReference>
<evidence type="ECO:0000256" key="4">
    <source>
        <dbReference type="ARBA" id="ARBA00022801"/>
    </source>
</evidence>
<feature type="domain" description="RecJ OB" evidence="8">
    <location>
        <begin position="468"/>
        <end position="577"/>
    </location>
</feature>
<dbReference type="Pfam" id="PF17768">
    <property type="entry name" value="RecJ_OB"/>
    <property type="match status" value="1"/>
</dbReference>
<comment type="similarity">
    <text evidence="1">Belongs to the RecJ family.</text>
</comment>